<accession>A0A1V9FVE7</accession>
<gene>
    <name evidence="2" type="ORF">A3860_28475</name>
</gene>
<sequence>MNKFVNKSFVMVINEKEYPVVVQAYQPSANGELFVAEQMVRNQAEVDGFSSRYAGYVIKARVVKENELVPEYRNSDGTKRTAIHRRGLPAWAILLLIVVVLVVVGFTTGWIQRTFELKF</sequence>
<comment type="caution">
    <text evidence="2">The sequence shown here is derived from an EMBL/GenBank/DDBJ whole genome shotgun (WGS) entry which is preliminary data.</text>
</comment>
<keyword evidence="1" id="KW-1133">Transmembrane helix</keyword>
<dbReference type="EMBL" id="LVYD01000051">
    <property type="protein sequence ID" value="OQP62304.1"/>
    <property type="molecule type" value="Genomic_DNA"/>
</dbReference>
<evidence type="ECO:0000313" key="3">
    <source>
        <dbReference type="Proteomes" id="UP000192796"/>
    </source>
</evidence>
<keyword evidence="1" id="KW-0472">Membrane</keyword>
<organism evidence="2 3">
    <name type="scientific">Niastella vici</name>
    <dbReference type="NCBI Taxonomy" id="1703345"/>
    <lineage>
        <taxon>Bacteria</taxon>
        <taxon>Pseudomonadati</taxon>
        <taxon>Bacteroidota</taxon>
        <taxon>Chitinophagia</taxon>
        <taxon>Chitinophagales</taxon>
        <taxon>Chitinophagaceae</taxon>
        <taxon>Niastella</taxon>
    </lineage>
</organism>
<keyword evidence="3" id="KW-1185">Reference proteome</keyword>
<evidence type="ECO:0000256" key="1">
    <source>
        <dbReference type="SAM" id="Phobius"/>
    </source>
</evidence>
<feature type="transmembrane region" description="Helical" evidence="1">
    <location>
        <begin position="88"/>
        <end position="111"/>
    </location>
</feature>
<reference evidence="2 3" key="1">
    <citation type="submission" date="2016-03" db="EMBL/GenBank/DDBJ databases">
        <title>Niastella vici sp. nov., isolated from farmland soil.</title>
        <authorList>
            <person name="Chen L."/>
            <person name="Wang D."/>
            <person name="Yang S."/>
            <person name="Wang G."/>
        </authorList>
    </citation>
    <scope>NUCLEOTIDE SEQUENCE [LARGE SCALE GENOMIC DNA]</scope>
    <source>
        <strain evidence="2 3">DJ57</strain>
    </source>
</reference>
<keyword evidence="1" id="KW-0812">Transmembrane</keyword>
<evidence type="ECO:0000313" key="2">
    <source>
        <dbReference type="EMBL" id="OQP62304.1"/>
    </source>
</evidence>
<protein>
    <submittedName>
        <fullName evidence="2">Uncharacterized protein</fullName>
    </submittedName>
</protein>
<dbReference type="RefSeq" id="WP_081149171.1">
    <property type="nucleotide sequence ID" value="NZ_LVYD01000051.1"/>
</dbReference>
<name>A0A1V9FVE7_9BACT</name>
<dbReference type="OrthoDB" id="675049at2"/>
<proteinExistence type="predicted"/>
<dbReference type="AlphaFoldDB" id="A0A1V9FVE7"/>
<dbReference type="Proteomes" id="UP000192796">
    <property type="component" value="Unassembled WGS sequence"/>
</dbReference>